<keyword evidence="3" id="KW-1185">Reference proteome</keyword>
<evidence type="ECO:0000313" key="2">
    <source>
        <dbReference type="EMBL" id="MET3597772.1"/>
    </source>
</evidence>
<name>A0ABV2I633_9HYPH</name>
<comment type="caution">
    <text evidence="2">The sequence shown here is derived from an EMBL/GenBank/DDBJ whole genome shotgun (WGS) entry which is preliminary data.</text>
</comment>
<gene>
    <name evidence="2" type="ORF">ABID26_007198</name>
</gene>
<protein>
    <submittedName>
        <fullName evidence="2">Uncharacterized protein</fullName>
    </submittedName>
</protein>
<dbReference type="Proteomes" id="UP001549036">
    <property type="component" value="Unassembled WGS sequence"/>
</dbReference>
<organism evidence="2 3">
    <name type="scientific">Mesorhizobium shonense</name>
    <dbReference type="NCBI Taxonomy" id="1209948"/>
    <lineage>
        <taxon>Bacteria</taxon>
        <taxon>Pseudomonadati</taxon>
        <taxon>Pseudomonadota</taxon>
        <taxon>Alphaproteobacteria</taxon>
        <taxon>Hyphomicrobiales</taxon>
        <taxon>Phyllobacteriaceae</taxon>
        <taxon>Mesorhizobium</taxon>
    </lineage>
</organism>
<evidence type="ECO:0000256" key="1">
    <source>
        <dbReference type="SAM" id="SignalP"/>
    </source>
</evidence>
<proteinExistence type="predicted"/>
<sequence length="76" mass="8419">MTSIIATAALLMASTLAFAADIKETNDMLSIDARRDTKTYPCSRQKALPSVKWESGCVFANYLPQVHSSLHEMTRI</sequence>
<feature type="signal peptide" evidence="1">
    <location>
        <begin position="1"/>
        <end position="19"/>
    </location>
</feature>
<evidence type="ECO:0000313" key="3">
    <source>
        <dbReference type="Proteomes" id="UP001549036"/>
    </source>
</evidence>
<dbReference type="RefSeq" id="WP_354418134.1">
    <property type="nucleotide sequence ID" value="NZ_JBEPLM010000030.1"/>
</dbReference>
<accession>A0ABV2I633</accession>
<dbReference type="EMBL" id="JBEPLM010000030">
    <property type="protein sequence ID" value="MET3597772.1"/>
    <property type="molecule type" value="Genomic_DNA"/>
</dbReference>
<reference evidence="2 3" key="1">
    <citation type="submission" date="2024-06" db="EMBL/GenBank/DDBJ databases">
        <title>Genomic Encyclopedia of Type Strains, Phase IV (KMG-IV): sequencing the most valuable type-strain genomes for metagenomic binning, comparative biology and taxonomic classification.</title>
        <authorList>
            <person name="Goeker M."/>
        </authorList>
    </citation>
    <scope>NUCLEOTIDE SEQUENCE [LARGE SCALE GENOMIC DNA]</scope>
    <source>
        <strain evidence="2 3">DSM 29846</strain>
    </source>
</reference>
<feature type="chain" id="PRO_5046082506" evidence="1">
    <location>
        <begin position="20"/>
        <end position="76"/>
    </location>
</feature>
<keyword evidence="1" id="KW-0732">Signal</keyword>